<dbReference type="PANTHER" id="PTHR46111">
    <property type="entry name" value="RIBOSOMAL RNA SMALL SUBUNIT METHYLTRANSFERASE I"/>
    <property type="match status" value="1"/>
</dbReference>
<feature type="domain" description="Tetrapyrrole methylase" evidence="7">
    <location>
        <begin position="3"/>
        <end position="222"/>
    </location>
</feature>
<sequence length="238" mass="26863">MKTLFIVATPIGNLEDITIRAIKILFSVDYIACEDTRRTGQLLSVIELRIMNNELCIKDLNLKKAKLISYYDEVEYERLPEIIRLLEQDKDVALVSDGGTPLISDPGFKLVRECIKRGIKVESIPGPSSVITALTLSGLPPNSFWFQGYLPATKSKRIKLLEKLKGAFVIQSDRPTLIFFESPHRLKESLEDIKEVFGDIEITISRELTKINEEIFRGLVSSAILHLSNSKGEFVILL</sequence>
<dbReference type="FunFam" id="3.40.1010.10:FF:000007">
    <property type="entry name" value="Ribosomal RNA small subunit methyltransferase I"/>
    <property type="match status" value="1"/>
</dbReference>
<comment type="catalytic activity">
    <reaction evidence="6">
        <text>cytidine(1402) in 16S rRNA + S-adenosyl-L-methionine = 2'-O-methylcytidine(1402) in 16S rRNA + S-adenosyl-L-homocysteine + H(+)</text>
        <dbReference type="Rhea" id="RHEA:42924"/>
        <dbReference type="Rhea" id="RHEA-COMP:10285"/>
        <dbReference type="Rhea" id="RHEA-COMP:10286"/>
        <dbReference type="ChEBI" id="CHEBI:15378"/>
        <dbReference type="ChEBI" id="CHEBI:57856"/>
        <dbReference type="ChEBI" id="CHEBI:59789"/>
        <dbReference type="ChEBI" id="CHEBI:74495"/>
        <dbReference type="ChEBI" id="CHEBI:82748"/>
        <dbReference type="EC" id="2.1.1.198"/>
    </reaction>
</comment>
<dbReference type="Pfam" id="PF00590">
    <property type="entry name" value="TP_methylase"/>
    <property type="match status" value="1"/>
</dbReference>
<evidence type="ECO:0000259" key="7">
    <source>
        <dbReference type="Pfam" id="PF00590"/>
    </source>
</evidence>
<dbReference type="NCBIfam" id="TIGR00096">
    <property type="entry name" value="16S rRNA (cytidine(1402)-2'-O)-methyltransferase"/>
    <property type="match status" value="1"/>
</dbReference>
<reference evidence="8 9" key="1">
    <citation type="journal article" date="2015" name="Nature">
        <title>rRNA introns, odd ribosomes, and small enigmatic genomes across a large radiation of phyla.</title>
        <authorList>
            <person name="Brown C.T."/>
            <person name="Hug L.A."/>
            <person name="Thomas B.C."/>
            <person name="Sharon I."/>
            <person name="Castelle C.J."/>
            <person name="Singh A."/>
            <person name="Wilkins M.J."/>
            <person name="Williams K.H."/>
            <person name="Banfield J.F."/>
        </authorList>
    </citation>
    <scope>NUCLEOTIDE SEQUENCE [LARGE SCALE GENOMIC DNA]</scope>
</reference>
<dbReference type="CDD" id="cd11648">
    <property type="entry name" value="RsmI"/>
    <property type="match status" value="1"/>
</dbReference>
<dbReference type="Gene3D" id="3.40.1010.10">
    <property type="entry name" value="Cobalt-precorrin-4 Transmethylase, Domain 1"/>
    <property type="match status" value="1"/>
</dbReference>
<organism evidence="8 9">
    <name type="scientific">Candidatus Gottesmanbacteria bacterium GW2011_GWC2_39_8</name>
    <dbReference type="NCBI Taxonomy" id="1618450"/>
    <lineage>
        <taxon>Bacteria</taxon>
        <taxon>Candidatus Gottesmaniibacteriota</taxon>
    </lineage>
</organism>
<evidence type="ECO:0000256" key="6">
    <source>
        <dbReference type="HAMAP-Rule" id="MF_01877"/>
    </source>
</evidence>
<comment type="similarity">
    <text evidence="6">Belongs to the methyltransferase superfamily. RsmI family.</text>
</comment>
<evidence type="ECO:0000256" key="5">
    <source>
        <dbReference type="ARBA" id="ARBA00022691"/>
    </source>
</evidence>
<dbReference type="InterPro" id="IPR000878">
    <property type="entry name" value="4pyrrol_Mease"/>
</dbReference>
<dbReference type="InterPro" id="IPR008189">
    <property type="entry name" value="rRNA_ssu_MeTfrase_I"/>
</dbReference>
<accession>A0A0G0Q1U6</accession>
<protein>
    <recommendedName>
        <fullName evidence="6">Ribosomal RNA small subunit methyltransferase I</fullName>
        <ecNumber evidence="6">2.1.1.198</ecNumber>
    </recommendedName>
    <alternativeName>
        <fullName evidence="6">16S rRNA 2'-O-ribose C1402 methyltransferase</fullName>
    </alternativeName>
    <alternativeName>
        <fullName evidence="6">rRNA (cytidine-2'-O-)-methyltransferase RsmI</fullName>
    </alternativeName>
</protein>
<dbReference type="AlphaFoldDB" id="A0A0G0Q1U6"/>
<dbReference type="GO" id="GO:0070677">
    <property type="term" value="F:rRNA (cytosine-2'-O-)-methyltransferase activity"/>
    <property type="evidence" value="ECO:0007669"/>
    <property type="project" value="UniProtKB-UniRule"/>
</dbReference>
<keyword evidence="1 6" id="KW-0963">Cytoplasm</keyword>
<dbReference type="InterPro" id="IPR035996">
    <property type="entry name" value="4pyrrol_Methylase_sf"/>
</dbReference>
<dbReference type="Proteomes" id="UP000034539">
    <property type="component" value="Unassembled WGS sequence"/>
</dbReference>
<keyword evidence="5 6" id="KW-0949">S-adenosyl-L-methionine</keyword>
<evidence type="ECO:0000313" key="8">
    <source>
        <dbReference type="EMBL" id="KKR31336.1"/>
    </source>
</evidence>
<comment type="caution">
    <text evidence="8">The sequence shown here is derived from an EMBL/GenBank/DDBJ whole genome shotgun (WGS) entry which is preliminary data.</text>
</comment>
<comment type="subcellular location">
    <subcellularLocation>
        <location evidence="6">Cytoplasm</location>
    </subcellularLocation>
</comment>
<keyword evidence="3 6" id="KW-0489">Methyltransferase</keyword>
<dbReference type="InterPro" id="IPR014777">
    <property type="entry name" value="4pyrrole_Mease_sub1"/>
</dbReference>
<evidence type="ECO:0000313" key="9">
    <source>
        <dbReference type="Proteomes" id="UP000034539"/>
    </source>
</evidence>
<comment type="function">
    <text evidence="6">Catalyzes the 2'-O-methylation of the ribose of cytidine 1402 (C1402) in 16S rRNA.</text>
</comment>
<dbReference type="PANTHER" id="PTHR46111:SF1">
    <property type="entry name" value="RIBOSOMAL RNA SMALL SUBUNIT METHYLTRANSFERASE I"/>
    <property type="match status" value="1"/>
</dbReference>
<keyword evidence="4 6" id="KW-0808">Transferase</keyword>
<name>A0A0G0Q1U6_9BACT</name>
<dbReference type="PIRSF" id="PIRSF005917">
    <property type="entry name" value="MTase_YraL"/>
    <property type="match status" value="1"/>
</dbReference>
<keyword evidence="2 6" id="KW-0698">rRNA processing</keyword>
<dbReference type="HAMAP" id="MF_01877">
    <property type="entry name" value="16SrRNA_methyltr_I"/>
    <property type="match status" value="1"/>
</dbReference>
<dbReference type="SUPFAM" id="SSF53790">
    <property type="entry name" value="Tetrapyrrole methylase"/>
    <property type="match status" value="1"/>
</dbReference>
<dbReference type="InterPro" id="IPR014776">
    <property type="entry name" value="4pyrrole_Mease_sub2"/>
</dbReference>
<evidence type="ECO:0000256" key="1">
    <source>
        <dbReference type="ARBA" id="ARBA00022490"/>
    </source>
</evidence>
<dbReference type="EMBL" id="LBXN01000073">
    <property type="protein sequence ID" value="KKR31336.1"/>
    <property type="molecule type" value="Genomic_DNA"/>
</dbReference>
<dbReference type="Gene3D" id="3.30.950.10">
    <property type="entry name" value="Methyltransferase, Cobalt-precorrin-4 Transmethylase, Domain 2"/>
    <property type="match status" value="1"/>
</dbReference>
<dbReference type="GO" id="GO:0005737">
    <property type="term" value="C:cytoplasm"/>
    <property type="evidence" value="ECO:0007669"/>
    <property type="project" value="UniProtKB-SubCell"/>
</dbReference>
<proteinExistence type="inferred from homology"/>
<dbReference type="PATRIC" id="fig|1618450.3.peg.1306"/>
<evidence type="ECO:0000256" key="3">
    <source>
        <dbReference type="ARBA" id="ARBA00022603"/>
    </source>
</evidence>
<evidence type="ECO:0000256" key="4">
    <source>
        <dbReference type="ARBA" id="ARBA00022679"/>
    </source>
</evidence>
<gene>
    <name evidence="6" type="primary">rsmI</name>
    <name evidence="8" type="ORF">UT63_C0073G0002</name>
</gene>
<evidence type="ECO:0000256" key="2">
    <source>
        <dbReference type="ARBA" id="ARBA00022552"/>
    </source>
</evidence>
<dbReference type="EC" id="2.1.1.198" evidence="6"/>